<name>A0P3F3_ROSAI</name>
<comment type="caution">
    <text evidence="1">The sequence shown here is derived from an EMBL/GenBank/DDBJ whole genome shotgun (WGS) entry which is preliminary data.</text>
</comment>
<evidence type="ECO:0000313" key="1">
    <source>
        <dbReference type="EMBL" id="EAV40401.1"/>
    </source>
</evidence>
<reference evidence="1 2" key="1">
    <citation type="submission" date="2006-05" db="EMBL/GenBank/DDBJ databases">
        <authorList>
            <person name="King G."/>
            <person name="Ferriera S."/>
            <person name="Johnson J."/>
            <person name="Kravitz S."/>
            <person name="Beeson K."/>
            <person name="Sutton G."/>
            <person name="Rogers Y.-H."/>
            <person name="Friedman R."/>
            <person name="Frazier M."/>
            <person name="Venter J.C."/>
        </authorList>
    </citation>
    <scope>NUCLEOTIDE SEQUENCE [LARGE SCALE GENOMIC DNA]</scope>
    <source>
        <strain evidence="2">ATCC 25650 / DSM 13394 / JCM 20685 / NBRC 16684 / NCIMB 2208 / IAM 12614 / B1</strain>
    </source>
</reference>
<gene>
    <name evidence="1" type="ORF">SIAM614_21265</name>
</gene>
<protein>
    <submittedName>
        <fullName evidence="1">Uncharacterized protein</fullName>
    </submittedName>
</protein>
<proteinExistence type="predicted"/>
<dbReference type="Proteomes" id="UP000004848">
    <property type="component" value="Unassembled WGS sequence"/>
</dbReference>
<sequence>MFNALFGKRRRNRTHYQWKPAIDLTNPRIVATLTTFPTN</sequence>
<dbReference type="AlphaFoldDB" id="A0P3F3"/>
<organism evidence="1 2">
    <name type="scientific">Roseibium aggregatum (strain ATCC 25650 / DSM 13394 / JCM 20685 / NBRC 16684 / NCIMB 2208 / IAM 12614 / B1)</name>
    <name type="common">Stappia aggregata</name>
    <dbReference type="NCBI Taxonomy" id="384765"/>
    <lineage>
        <taxon>Bacteria</taxon>
        <taxon>Pseudomonadati</taxon>
        <taxon>Pseudomonadota</taxon>
        <taxon>Alphaproteobacteria</taxon>
        <taxon>Hyphomicrobiales</taxon>
        <taxon>Stappiaceae</taxon>
        <taxon>Roseibium</taxon>
    </lineage>
</organism>
<accession>A0P3F3</accession>
<dbReference type="EMBL" id="AAUW01000031">
    <property type="protein sequence ID" value="EAV40401.1"/>
    <property type="molecule type" value="Genomic_DNA"/>
</dbReference>
<evidence type="ECO:0000313" key="2">
    <source>
        <dbReference type="Proteomes" id="UP000004848"/>
    </source>
</evidence>